<dbReference type="Pfam" id="PF13403">
    <property type="entry name" value="Hint_2"/>
    <property type="match status" value="1"/>
</dbReference>
<dbReference type="RefSeq" id="WP_311757685.1">
    <property type="nucleotide sequence ID" value="NZ_JAVRQI010000001.1"/>
</dbReference>
<evidence type="ECO:0000313" key="2">
    <source>
        <dbReference type="EMBL" id="MDT1060591.1"/>
    </source>
</evidence>
<dbReference type="Gene3D" id="2.170.16.10">
    <property type="entry name" value="Hedgehog/Intein (Hint) domain"/>
    <property type="match status" value="1"/>
</dbReference>
<keyword evidence="3" id="KW-1185">Reference proteome</keyword>
<reference evidence="3" key="1">
    <citation type="submission" date="2023-07" db="EMBL/GenBank/DDBJ databases">
        <title>Characterization of two Paracoccaceae strains isolated from Phycosphere and proposal of Xinfangfangia lacusdiani sp. nov.</title>
        <authorList>
            <person name="Deng Y."/>
            <person name="Zhang Y.Q."/>
        </authorList>
    </citation>
    <scope>NUCLEOTIDE SEQUENCE [LARGE SCALE GENOMIC DNA]</scope>
    <source>
        <strain evidence="3">CPCC 101403</strain>
    </source>
</reference>
<proteinExistence type="predicted"/>
<sequence>MADYVIDASTFGSYNQATGGSGSDDTVTVNIGEGFSGTINVTSAPADGEIDTVVVNLPPGWSLVETASTVDDTETPPLISTGYTVVNADGQDVGTMALQGNDITIFCFARGTLIETPDGPVAIEDLAVGDMVVTLDNGIQPIRWIGARRLGSGALMLHANLRPIRIRAGALGDGLPVQDLVVSPQHRVLVRSRIAQRMFGTSEVLVAAKQLLDLPGVEIASELAEVEYFHMLFERHEVVIANGAKTESFYPGAEALKSVGPAAADEILALFPELAEMDHVPAPARVLASGRQGRRLAGRHAQNARALVS</sequence>
<gene>
    <name evidence="2" type="ORF">RM190_01905</name>
</gene>
<evidence type="ECO:0000259" key="1">
    <source>
        <dbReference type="Pfam" id="PF13403"/>
    </source>
</evidence>
<dbReference type="SUPFAM" id="SSF51294">
    <property type="entry name" value="Hedgehog/intein (Hint) domain"/>
    <property type="match status" value="1"/>
</dbReference>
<protein>
    <submittedName>
        <fullName evidence="2">Hint domain-containing protein</fullName>
    </submittedName>
</protein>
<comment type="caution">
    <text evidence="2">The sequence shown here is derived from an EMBL/GenBank/DDBJ whole genome shotgun (WGS) entry which is preliminary data.</text>
</comment>
<dbReference type="EMBL" id="JAVRQI010000001">
    <property type="protein sequence ID" value="MDT1060591.1"/>
    <property type="molecule type" value="Genomic_DNA"/>
</dbReference>
<feature type="domain" description="Hedgehog/Intein (Hint)" evidence="1">
    <location>
        <begin position="107"/>
        <end position="252"/>
    </location>
</feature>
<dbReference type="InterPro" id="IPR028992">
    <property type="entry name" value="Hedgehog/Intein_dom"/>
</dbReference>
<dbReference type="Proteomes" id="UP001251085">
    <property type="component" value="Unassembled WGS sequence"/>
</dbReference>
<evidence type="ECO:0000313" key="3">
    <source>
        <dbReference type="Proteomes" id="UP001251085"/>
    </source>
</evidence>
<name>A0ABU3E8W3_9RHOB</name>
<dbReference type="InterPro" id="IPR036844">
    <property type="entry name" value="Hint_dom_sf"/>
</dbReference>
<organism evidence="2 3">
    <name type="scientific">Paracoccus broussonetiae</name>
    <dbReference type="NCBI Taxonomy" id="3075834"/>
    <lineage>
        <taxon>Bacteria</taxon>
        <taxon>Pseudomonadati</taxon>
        <taxon>Pseudomonadota</taxon>
        <taxon>Alphaproteobacteria</taxon>
        <taxon>Rhodobacterales</taxon>
        <taxon>Paracoccaceae</taxon>
        <taxon>Paracoccus</taxon>
    </lineage>
</organism>
<accession>A0ABU3E8W3</accession>